<proteinExistence type="predicted"/>
<accession>A0A1S5QTL8</accession>
<reference evidence="2" key="1">
    <citation type="submission" date="2016-02" db="EMBL/GenBank/DDBJ databases">
        <authorList>
            <person name="Morales N."/>
            <person name="Badran S."/>
            <person name="Schick P."/>
            <person name="Jacoby B."/>
            <person name="Reddi K."/>
            <person name="Villella W."/>
            <person name="Sanders E.R."/>
            <person name="Lorenz T.C."/>
        </authorList>
    </citation>
    <scope>NUCLEOTIDE SEQUENCE [LARGE SCALE GENOMIC DNA]</scope>
</reference>
<organism evidence="1 2">
    <name type="scientific">Bacillus phage Leo2</name>
    <dbReference type="NCBI Taxonomy" id="1815973"/>
    <lineage>
        <taxon>Viruses</taxon>
        <taxon>Duplodnaviria</taxon>
        <taxon>Heunggongvirae</taxon>
        <taxon>Uroviricota</taxon>
        <taxon>Caudoviricetes</taxon>
        <taxon>Ehrlichviridae</taxon>
        <taxon>Andromedavirus</taxon>
        <taxon>Andromedavirus leo2</taxon>
    </lineage>
</organism>
<dbReference type="Proteomes" id="UP000223773">
    <property type="component" value="Segment"/>
</dbReference>
<protein>
    <submittedName>
        <fullName evidence="1">Uncharacterized protein</fullName>
    </submittedName>
</protein>
<dbReference type="EMBL" id="KU836751">
    <property type="protein sequence ID" value="AMR60043.1"/>
    <property type="molecule type" value="Genomic_DNA"/>
</dbReference>
<evidence type="ECO:0000313" key="2">
    <source>
        <dbReference type="Proteomes" id="UP000223773"/>
    </source>
</evidence>
<sequence length="93" mass="10495">MSLTKLFISRDCYGKINKETGKVDCAAFRDKKQLGVSDIDNKLGASMVQLFEDDIPILVDPTSAYNVSEEVDEYDGDTFEIYWFKDGVEVELA</sequence>
<evidence type="ECO:0000313" key="1">
    <source>
        <dbReference type="EMBL" id="AMR60043.1"/>
    </source>
</evidence>
<keyword evidence="2" id="KW-1185">Reference proteome</keyword>
<gene>
    <name evidence="1" type="ORF">LEO2_4</name>
</gene>
<name>A0A1S5QTL8_9CAUD</name>